<feature type="transmembrane region" description="Helical" evidence="2">
    <location>
        <begin position="240"/>
        <end position="257"/>
    </location>
</feature>
<evidence type="ECO:0000313" key="4">
    <source>
        <dbReference type="EMBL" id="SHF11742.1"/>
    </source>
</evidence>
<dbReference type="InterPro" id="IPR036259">
    <property type="entry name" value="MFS_trans_sf"/>
</dbReference>
<keyword evidence="2" id="KW-1133">Transmembrane helix</keyword>
<feature type="transmembrane region" description="Helical" evidence="2">
    <location>
        <begin position="277"/>
        <end position="294"/>
    </location>
</feature>
<dbReference type="STRING" id="2017.SAMN05444320_102563"/>
<feature type="transmembrane region" description="Helical" evidence="2">
    <location>
        <begin position="187"/>
        <end position="206"/>
    </location>
</feature>
<dbReference type="Proteomes" id="UP000184501">
    <property type="component" value="Unassembled WGS sequence"/>
</dbReference>
<keyword evidence="2" id="KW-0812">Transmembrane</keyword>
<feature type="transmembrane region" description="Helical" evidence="2">
    <location>
        <begin position="391"/>
        <end position="410"/>
    </location>
</feature>
<reference evidence="4 5" key="2">
    <citation type="submission" date="2016-11" db="EMBL/GenBank/DDBJ databases">
        <authorList>
            <person name="Jaros S."/>
            <person name="Januszkiewicz K."/>
            <person name="Wedrychowicz H."/>
        </authorList>
    </citation>
    <scope>NUCLEOTIDE SEQUENCE [LARGE SCALE GENOMIC DNA]</scope>
    <source>
        <strain evidence="4 5">DSM 44523</strain>
    </source>
</reference>
<feature type="transmembrane region" description="Helical" evidence="2">
    <location>
        <begin position="326"/>
        <end position="344"/>
    </location>
</feature>
<feature type="transmembrane region" description="Helical" evidence="2">
    <location>
        <begin position="301"/>
        <end position="320"/>
    </location>
</feature>
<feature type="region of interest" description="Disordered" evidence="1">
    <location>
        <begin position="1"/>
        <end position="25"/>
    </location>
</feature>
<evidence type="ECO:0000256" key="2">
    <source>
        <dbReference type="SAM" id="Phobius"/>
    </source>
</evidence>
<dbReference type="GO" id="GO:0022857">
    <property type="term" value="F:transmembrane transporter activity"/>
    <property type="evidence" value="ECO:0007669"/>
    <property type="project" value="InterPro"/>
</dbReference>
<dbReference type="AlphaFoldDB" id="Q0X0F9"/>
<feature type="transmembrane region" description="Helical" evidence="2">
    <location>
        <begin position="94"/>
        <end position="113"/>
    </location>
</feature>
<dbReference type="InterPro" id="IPR011701">
    <property type="entry name" value="MFS"/>
</dbReference>
<protein>
    <submittedName>
        <fullName evidence="4">Predicted arabinose efflux permease, MFS family</fullName>
    </submittedName>
    <submittedName>
        <fullName evidence="3">Putative transporter</fullName>
    </submittedName>
</protein>
<gene>
    <name evidence="3" type="primary">alloC</name>
    <name evidence="4" type="ORF">SAMN05444320_102563</name>
</gene>
<keyword evidence="5" id="KW-1185">Reference proteome</keyword>
<dbReference type="EMBL" id="FQVN01000002">
    <property type="protein sequence ID" value="SHF11742.1"/>
    <property type="molecule type" value="Genomic_DNA"/>
</dbReference>
<name>Q0X0F9_STRHI</name>
<proteinExistence type="predicted"/>
<dbReference type="RefSeq" id="WP_159447711.1">
    <property type="nucleotide sequence ID" value="NZ_FQVN01000002.1"/>
</dbReference>
<evidence type="ECO:0000256" key="1">
    <source>
        <dbReference type="SAM" id="MobiDB-lite"/>
    </source>
</evidence>
<dbReference type="InterPro" id="IPR053160">
    <property type="entry name" value="MFS_DHA3_Transporter"/>
</dbReference>
<dbReference type="OrthoDB" id="350307at2"/>
<dbReference type="EMBL" id="AB103327">
    <property type="protein sequence ID" value="BAE98077.1"/>
    <property type="molecule type" value="Genomic_DNA"/>
</dbReference>
<dbReference type="PANTHER" id="PTHR23530">
    <property type="entry name" value="TRANSPORT PROTEIN-RELATED"/>
    <property type="match status" value="1"/>
</dbReference>
<keyword evidence="2" id="KW-0472">Membrane</keyword>
<dbReference type="Pfam" id="PF07690">
    <property type="entry name" value="MFS_1"/>
    <property type="match status" value="1"/>
</dbReference>
<reference evidence="3" key="1">
    <citation type="journal article" date="2006" name="J. Antibiot.">
        <title>Biosynthesis of 2-deoxystreptamine-containing antibiotics in Streptoalloteichus hindustanus JCM 3268: characterization of 2-deoxy-scyllo-inosose synthase.</title>
        <authorList>
            <person name="Hirayama T."/>
            <person name="Tamegai H."/>
            <person name="Kudo F."/>
            <person name="Kojima K."/>
            <person name="Kakinuma K."/>
            <person name="Eguchi T."/>
        </authorList>
    </citation>
    <scope>NUCLEOTIDE SEQUENCE</scope>
    <source>
        <strain evidence="3">JCM 3268</strain>
    </source>
</reference>
<dbReference type="SUPFAM" id="SSF103473">
    <property type="entry name" value="MFS general substrate transporter"/>
    <property type="match status" value="1"/>
</dbReference>
<accession>Q0X0F9</accession>
<organism evidence="3">
    <name type="scientific">Streptoalloteichus hindustanus</name>
    <dbReference type="NCBI Taxonomy" id="2017"/>
    <lineage>
        <taxon>Bacteria</taxon>
        <taxon>Bacillati</taxon>
        <taxon>Actinomycetota</taxon>
        <taxon>Actinomycetes</taxon>
        <taxon>Pseudonocardiales</taxon>
        <taxon>Pseudonocardiaceae</taxon>
        <taxon>Streptoalloteichus</taxon>
    </lineage>
</organism>
<evidence type="ECO:0000313" key="5">
    <source>
        <dbReference type="Proteomes" id="UP000184501"/>
    </source>
</evidence>
<evidence type="ECO:0000313" key="3">
    <source>
        <dbReference type="EMBL" id="BAE98077.1"/>
    </source>
</evidence>
<feature type="transmembrane region" description="Helical" evidence="2">
    <location>
        <begin position="356"/>
        <end position="379"/>
    </location>
</feature>
<feature type="transmembrane region" description="Helical" evidence="2">
    <location>
        <begin position="35"/>
        <end position="54"/>
    </location>
</feature>
<feature type="region of interest" description="Disordered" evidence="1">
    <location>
        <begin position="413"/>
        <end position="432"/>
    </location>
</feature>
<dbReference type="PANTHER" id="PTHR23530:SF1">
    <property type="entry name" value="PERMEASE, MAJOR FACILITATOR SUPERFAMILY-RELATED"/>
    <property type="match status" value="1"/>
</dbReference>
<feature type="transmembrane region" description="Helical" evidence="2">
    <location>
        <begin position="60"/>
        <end position="82"/>
    </location>
</feature>
<dbReference type="Gene3D" id="1.20.1250.20">
    <property type="entry name" value="MFS general substrate transporter like domains"/>
    <property type="match status" value="1"/>
</dbReference>
<sequence>MSQHAASADETSAGAPAADPSPESRARARATGRRLRLFFGLHELVPLFPLYPLLFADHGLSTAGISGLLALWSVTAFVLEVPSGVLGDMFSRRWLLAVGTAVRACGFGLWVAFPSPWAFAAGFLCWGLCDALTSGTLESLIYDELRAAGASHRYAAVMGSGRAVSLLSTLTAMTLAGPVFALGGYPLVGMISLGSGLACAVAALRFSEPPRDQVGREDGGLRWYVATFRAGVSEVRRDRVVLRAVLIAASLHSMTAIDEYFPMLARANGASTTMVPVLVAVTVVCAAAGSGLVGRTAHAPPAVLGLALLASAGLMVAGALSGLQAGMLAVGVSFGLVQWALVLADTRLQDAITGPARATVTSVVGFGAEVASVGFYLGAGALSTVTSTSELLAWFAVPLVLIAVAAPRWLRREPQPPGEVPRAPGAEPPRPA</sequence>